<evidence type="ECO:0000313" key="2">
    <source>
        <dbReference type="Proteomes" id="UP000243342"/>
    </source>
</evidence>
<protein>
    <submittedName>
        <fullName evidence="1">Uncharacterized protein</fullName>
    </submittedName>
</protein>
<name>A0A1J7C7X9_9ACTN</name>
<organism evidence="1 2">
    <name type="scientific">Mangrovactinospora gilvigrisea</name>
    <dbReference type="NCBI Taxonomy" id="1428644"/>
    <lineage>
        <taxon>Bacteria</taxon>
        <taxon>Bacillati</taxon>
        <taxon>Actinomycetota</taxon>
        <taxon>Actinomycetes</taxon>
        <taxon>Kitasatosporales</taxon>
        <taxon>Streptomycetaceae</taxon>
        <taxon>Mangrovactinospora</taxon>
    </lineage>
</organism>
<dbReference type="AlphaFoldDB" id="A0A1J7C7X9"/>
<dbReference type="RefSeq" id="WP_071656413.1">
    <property type="nucleotide sequence ID" value="NZ_MLCF01000046.1"/>
</dbReference>
<dbReference type="EMBL" id="MLCF01000046">
    <property type="protein sequence ID" value="OIV37640.1"/>
    <property type="molecule type" value="Genomic_DNA"/>
</dbReference>
<accession>A0A1J7C7X9</accession>
<proteinExistence type="predicted"/>
<keyword evidence="2" id="KW-1185">Reference proteome</keyword>
<dbReference type="Proteomes" id="UP000243342">
    <property type="component" value="Unassembled WGS sequence"/>
</dbReference>
<dbReference type="STRING" id="1428644.BIV57_10075"/>
<sequence length="70" mass="7979">MERDTDLELFRTLAERLKHAHALVQRLDAPESVRRTLTRRLLAITAAAKRDLGGAARRLDGFLAELEARR</sequence>
<gene>
    <name evidence="1" type="ORF">BIV57_10075</name>
</gene>
<evidence type="ECO:0000313" key="1">
    <source>
        <dbReference type="EMBL" id="OIV37640.1"/>
    </source>
</evidence>
<dbReference type="OrthoDB" id="3854751at2"/>
<comment type="caution">
    <text evidence="1">The sequence shown here is derived from an EMBL/GenBank/DDBJ whole genome shotgun (WGS) entry which is preliminary data.</text>
</comment>
<reference evidence="1 2" key="1">
    <citation type="submission" date="2016-10" db="EMBL/GenBank/DDBJ databases">
        <title>Genome sequence of Streptomyces gilvigriseus MUSC 26.</title>
        <authorList>
            <person name="Lee L.-H."/>
            <person name="Ser H.-L."/>
        </authorList>
    </citation>
    <scope>NUCLEOTIDE SEQUENCE [LARGE SCALE GENOMIC DNA]</scope>
    <source>
        <strain evidence="1 2">MUSC 26</strain>
    </source>
</reference>